<evidence type="ECO:0008006" key="4">
    <source>
        <dbReference type="Google" id="ProtNLM"/>
    </source>
</evidence>
<sequence>MTFVIAVAWLWTGRGVSRTCSLNGRRESRCCGVETRAPAGSKWFSAPRFSSVAGEKGVGLSLSTRCTSAGSSSSAIRRPGIRSWTGPVP</sequence>
<name>A0ABV5G8Y5_9MICC</name>
<evidence type="ECO:0000313" key="2">
    <source>
        <dbReference type="EMBL" id="MFB9075419.1"/>
    </source>
</evidence>
<dbReference type="Proteomes" id="UP001589575">
    <property type="component" value="Unassembled WGS sequence"/>
</dbReference>
<protein>
    <recommendedName>
        <fullName evidence="4">Secreted protein</fullName>
    </recommendedName>
</protein>
<evidence type="ECO:0000256" key="1">
    <source>
        <dbReference type="SAM" id="MobiDB-lite"/>
    </source>
</evidence>
<dbReference type="EMBL" id="JBHMFI010000023">
    <property type="protein sequence ID" value="MFB9075419.1"/>
    <property type="molecule type" value="Genomic_DNA"/>
</dbReference>
<keyword evidence="3" id="KW-1185">Reference proteome</keyword>
<feature type="region of interest" description="Disordered" evidence="1">
    <location>
        <begin position="68"/>
        <end position="89"/>
    </location>
</feature>
<reference evidence="2 3" key="1">
    <citation type="submission" date="2024-09" db="EMBL/GenBank/DDBJ databases">
        <authorList>
            <person name="Sun Q."/>
            <person name="Mori K."/>
        </authorList>
    </citation>
    <scope>NUCLEOTIDE SEQUENCE [LARGE SCALE GENOMIC DNA]</scope>
    <source>
        <strain evidence="2 3">CCM 7609</strain>
    </source>
</reference>
<proteinExistence type="predicted"/>
<accession>A0ABV5G8Y5</accession>
<comment type="caution">
    <text evidence="2">The sequence shown here is derived from an EMBL/GenBank/DDBJ whole genome shotgun (WGS) entry which is preliminary data.</text>
</comment>
<organism evidence="2 3">
    <name type="scientific">Citricoccus parietis</name>
    <dbReference type="NCBI Taxonomy" id="592307"/>
    <lineage>
        <taxon>Bacteria</taxon>
        <taxon>Bacillati</taxon>
        <taxon>Actinomycetota</taxon>
        <taxon>Actinomycetes</taxon>
        <taxon>Micrococcales</taxon>
        <taxon>Micrococcaceae</taxon>
        <taxon>Citricoccus</taxon>
    </lineage>
</organism>
<evidence type="ECO:0000313" key="3">
    <source>
        <dbReference type="Proteomes" id="UP001589575"/>
    </source>
</evidence>
<gene>
    <name evidence="2" type="ORF">ACFFX0_31355</name>
</gene>
<feature type="compositionally biased region" description="Low complexity" evidence="1">
    <location>
        <begin position="68"/>
        <end position="83"/>
    </location>
</feature>